<feature type="compositionally biased region" description="Basic and acidic residues" evidence="1">
    <location>
        <begin position="58"/>
        <end position="68"/>
    </location>
</feature>
<feature type="region of interest" description="Disordered" evidence="1">
    <location>
        <begin position="89"/>
        <end position="115"/>
    </location>
</feature>
<sequence>MRDEARWSFRARSKGARPPRTKNLSTEDEHRSASDQRKSIQGIAREESDLACRSTSVDSHEARGGNKSDLTDLERIKCLRAKYNETELALSQHRSKPVTGEASKRNSGVKVRRSTWGRIAALDSHELDSQFSQ</sequence>
<evidence type="ECO:0000256" key="1">
    <source>
        <dbReference type="SAM" id="MobiDB-lite"/>
    </source>
</evidence>
<evidence type="ECO:0000313" key="3">
    <source>
        <dbReference type="Proteomes" id="UP000029120"/>
    </source>
</evidence>
<feature type="compositionally biased region" description="Basic and acidic residues" evidence="1">
    <location>
        <begin position="25"/>
        <end position="50"/>
    </location>
</feature>
<dbReference type="AlphaFoldDB" id="A0A087GEC7"/>
<feature type="compositionally biased region" description="Basic residues" evidence="1">
    <location>
        <begin position="9"/>
        <end position="20"/>
    </location>
</feature>
<accession>A0A087GEC7</accession>
<protein>
    <submittedName>
        <fullName evidence="2">Uncharacterized protein</fullName>
    </submittedName>
</protein>
<feature type="region of interest" description="Disordered" evidence="1">
    <location>
        <begin position="1"/>
        <end position="68"/>
    </location>
</feature>
<organism evidence="2 3">
    <name type="scientific">Arabis alpina</name>
    <name type="common">Alpine rock-cress</name>
    <dbReference type="NCBI Taxonomy" id="50452"/>
    <lineage>
        <taxon>Eukaryota</taxon>
        <taxon>Viridiplantae</taxon>
        <taxon>Streptophyta</taxon>
        <taxon>Embryophyta</taxon>
        <taxon>Tracheophyta</taxon>
        <taxon>Spermatophyta</taxon>
        <taxon>Magnoliopsida</taxon>
        <taxon>eudicotyledons</taxon>
        <taxon>Gunneridae</taxon>
        <taxon>Pentapetalae</taxon>
        <taxon>rosids</taxon>
        <taxon>malvids</taxon>
        <taxon>Brassicales</taxon>
        <taxon>Brassicaceae</taxon>
        <taxon>Arabideae</taxon>
        <taxon>Arabis</taxon>
    </lineage>
</organism>
<dbReference type="Gramene" id="KFK28229">
    <property type="protein sequence ID" value="KFK28229"/>
    <property type="gene ID" value="AALP_AA8G489100"/>
</dbReference>
<evidence type="ECO:0000313" key="2">
    <source>
        <dbReference type="EMBL" id="KFK28229.1"/>
    </source>
</evidence>
<dbReference type="EMBL" id="CM002876">
    <property type="protein sequence ID" value="KFK28229.1"/>
    <property type="molecule type" value="Genomic_DNA"/>
</dbReference>
<name>A0A087GEC7_ARAAL</name>
<proteinExistence type="predicted"/>
<keyword evidence="3" id="KW-1185">Reference proteome</keyword>
<gene>
    <name evidence="2" type="ordered locus">AALP_Aa8g489100</name>
</gene>
<dbReference type="Proteomes" id="UP000029120">
    <property type="component" value="Chromosome 8"/>
</dbReference>
<reference evidence="3" key="1">
    <citation type="journal article" date="2015" name="Nat. Plants">
        <title>Genome expansion of Arabis alpina linked with retrotransposition and reduced symmetric DNA methylation.</title>
        <authorList>
            <person name="Willing E.M."/>
            <person name="Rawat V."/>
            <person name="Mandakova T."/>
            <person name="Maumus F."/>
            <person name="James G.V."/>
            <person name="Nordstroem K.J."/>
            <person name="Becker C."/>
            <person name="Warthmann N."/>
            <person name="Chica C."/>
            <person name="Szarzynska B."/>
            <person name="Zytnicki M."/>
            <person name="Albani M.C."/>
            <person name="Kiefer C."/>
            <person name="Bergonzi S."/>
            <person name="Castaings L."/>
            <person name="Mateos J.L."/>
            <person name="Berns M.C."/>
            <person name="Bujdoso N."/>
            <person name="Piofczyk T."/>
            <person name="de Lorenzo L."/>
            <person name="Barrero-Sicilia C."/>
            <person name="Mateos I."/>
            <person name="Piednoel M."/>
            <person name="Hagmann J."/>
            <person name="Chen-Min-Tao R."/>
            <person name="Iglesias-Fernandez R."/>
            <person name="Schuster S.C."/>
            <person name="Alonso-Blanco C."/>
            <person name="Roudier F."/>
            <person name="Carbonero P."/>
            <person name="Paz-Ares J."/>
            <person name="Davis S.J."/>
            <person name="Pecinka A."/>
            <person name="Quesneville H."/>
            <person name="Colot V."/>
            <person name="Lysak M.A."/>
            <person name="Weigel D."/>
            <person name="Coupland G."/>
            <person name="Schneeberger K."/>
        </authorList>
    </citation>
    <scope>NUCLEOTIDE SEQUENCE [LARGE SCALE GENOMIC DNA]</scope>
    <source>
        <strain evidence="3">cv. Pajares</strain>
    </source>
</reference>